<dbReference type="AlphaFoldDB" id="A0A1M4SRR1"/>
<organism evidence="1 2">
    <name type="scientific">Modicisalibacter ilicicola DSM 19980</name>
    <dbReference type="NCBI Taxonomy" id="1121942"/>
    <lineage>
        <taxon>Bacteria</taxon>
        <taxon>Pseudomonadati</taxon>
        <taxon>Pseudomonadota</taxon>
        <taxon>Gammaproteobacteria</taxon>
        <taxon>Oceanospirillales</taxon>
        <taxon>Halomonadaceae</taxon>
        <taxon>Modicisalibacter</taxon>
    </lineage>
</organism>
<evidence type="ECO:0000313" key="1">
    <source>
        <dbReference type="EMBL" id="SHE34934.1"/>
    </source>
</evidence>
<evidence type="ECO:0000313" key="2">
    <source>
        <dbReference type="Proteomes" id="UP000184346"/>
    </source>
</evidence>
<name>A0A1M4SRR1_9GAMM</name>
<keyword evidence="2" id="KW-1185">Reference proteome</keyword>
<dbReference type="EMBL" id="FQUJ01000002">
    <property type="protein sequence ID" value="SHE34934.1"/>
    <property type="molecule type" value="Genomic_DNA"/>
</dbReference>
<accession>A0A1M4SRR1</accession>
<gene>
    <name evidence="1" type="ORF">SAMN02745148_00206</name>
</gene>
<proteinExistence type="predicted"/>
<protein>
    <submittedName>
        <fullName evidence="1">Uncharacterized protein</fullName>
    </submittedName>
</protein>
<sequence length="80" mass="9251">MASEFSPATMSFDALMHSLREAENDPAYRLREINRKLREATLRLKVANSRVQHGLVDLKFELMQFQQRHPGPDSKNPPTE</sequence>
<dbReference type="Proteomes" id="UP000184346">
    <property type="component" value="Unassembled WGS sequence"/>
</dbReference>
<reference evidence="1 2" key="1">
    <citation type="submission" date="2016-11" db="EMBL/GenBank/DDBJ databases">
        <authorList>
            <person name="Jaros S."/>
            <person name="Januszkiewicz K."/>
            <person name="Wedrychowicz H."/>
        </authorList>
    </citation>
    <scope>NUCLEOTIDE SEQUENCE [LARGE SCALE GENOMIC DNA]</scope>
    <source>
        <strain evidence="1 2">DSM 19980</strain>
    </source>
</reference>